<dbReference type="RefSeq" id="WP_242760276.1">
    <property type="nucleotide sequence ID" value="NZ_JALDAY010000001.1"/>
</dbReference>
<feature type="domain" description="Ribosomal RNA adenine methylase transferase N-terminal" evidence="4">
    <location>
        <begin position="28"/>
        <end position="147"/>
    </location>
</feature>
<dbReference type="PANTHER" id="PTHR43861">
    <property type="entry name" value="TRANS-ACONITATE 2-METHYLTRANSFERASE-RELATED"/>
    <property type="match status" value="1"/>
</dbReference>
<keyword evidence="1 5" id="KW-0489">Methyltransferase</keyword>
<gene>
    <name evidence="5" type="ORF">MQP27_02325</name>
</gene>
<evidence type="ECO:0000256" key="2">
    <source>
        <dbReference type="ARBA" id="ARBA00022679"/>
    </source>
</evidence>
<keyword evidence="6" id="KW-1185">Reference proteome</keyword>
<dbReference type="InterPro" id="IPR020598">
    <property type="entry name" value="rRNA_Ade_methylase_Trfase_N"/>
</dbReference>
<dbReference type="EMBL" id="JALDAY010000001">
    <property type="protein sequence ID" value="MCI3269947.1"/>
    <property type="molecule type" value="Genomic_DNA"/>
</dbReference>
<evidence type="ECO:0000259" key="4">
    <source>
        <dbReference type="SMART" id="SM00650"/>
    </source>
</evidence>
<evidence type="ECO:0000256" key="3">
    <source>
        <dbReference type="ARBA" id="ARBA00022691"/>
    </source>
</evidence>
<dbReference type="GO" id="GO:0008168">
    <property type="term" value="F:methyltransferase activity"/>
    <property type="evidence" value="ECO:0007669"/>
    <property type="project" value="UniProtKB-KW"/>
</dbReference>
<reference evidence="5" key="1">
    <citation type="submission" date="2022-03" db="EMBL/GenBank/DDBJ databases">
        <title>Streptomyces 7R015 and 7R016 isolated from Barleria lupulina in Thailand.</title>
        <authorList>
            <person name="Kanchanasin P."/>
            <person name="Phongsopitanun W."/>
            <person name="Tanasupawat S."/>
        </authorList>
    </citation>
    <scope>NUCLEOTIDE SEQUENCE</scope>
    <source>
        <strain evidence="5">7R015</strain>
    </source>
</reference>
<comment type="caution">
    <text evidence="5">The sequence shown here is derived from an EMBL/GenBank/DDBJ whole genome shotgun (WGS) entry which is preliminary data.</text>
</comment>
<evidence type="ECO:0000313" key="5">
    <source>
        <dbReference type="EMBL" id="MCI3269947.1"/>
    </source>
</evidence>
<dbReference type="CDD" id="cd02440">
    <property type="entry name" value="AdoMet_MTases"/>
    <property type="match status" value="1"/>
</dbReference>
<keyword evidence="2" id="KW-0808">Transferase</keyword>
<sequence>MTSMNQYHLTFLTSPEWAETLRTRLLPWLRDTVELGDDVLEVGPGPGLTTDLLLELTSHVTAVEIDAELARKLAARLDGARATVVHGDASTVDLEPDRYSAATCFTMLHHVESPEAQDRLFARIRQLLRPGGVFVGADSVASDELRDFHVDDTYVPVDPDTLELRLTAAGFTDITVIRAPGEGHFRFTARRPNA</sequence>
<name>A0ABS9XYB5_9ACTN</name>
<dbReference type="PANTHER" id="PTHR43861:SF3">
    <property type="entry name" value="PUTATIVE (AFU_ORTHOLOGUE AFUA_2G14390)-RELATED"/>
    <property type="match status" value="1"/>
</dbReference>
<evidence type="ECO:0000256" key="1">
    <source>
        <dbReference type="ARBA" id="ARBA00022603"/>
    </source>
</evidence>
<dbReference type="SUPFAM" id="SSF53335">
    <property type="entry name" value="S-adenosyl-L-methionine-dependent methyltransferases"/>
    <property type="match status" value="1"/>
</dbReference>
<evidence type="ECO:0000313" key="6">
    <source>
        <dbReference type="Proteomes" id="UP001165269"/>
    </source>
</evidence>
<accession>A0ABS9XYB5</accession>
<dbReference type="Pfam" id="PF13649">
    <property type="entry name" value="Methyltransf_25"/>
    <property type="match status" value="1"/>
</dbReference>
<protein>
    <submittedName>
        <fullName evidence="5">Class I SAM-dependent methyltransferase</fullName>
    </submittedName>
</protein>
<keyword evidence="3" id="KW-0949">S-adenosyl-L-methionine</keyword>
<proteinExistence type="predicted"/>
<dbReference type="GO" id="GO:0032259">
    <property type="term" value="P:methylation"/>
    <property type="evidence" value="ECO:0007669"/>
    <property type="project" value="UniProtKB-KW"/>
</dbReference>
<dbReference type="SMART" id="SM00650">
    <property type="entry name" value="rADc"/>
    <property type="match status" value="1"/>
</dbReference>
<organism evidence="5 6">
    <name type="scientific">Streptomyces cylindrosporus</name>
    <dbReference type="NCBI Taxonomy" id="2927583"/>
    <lineage>
        <taxon>Bacteria</taxon>
        <taxon>Bacillati</taxon>
        <taxon>Actinomycetota</taxon>
        <taxon>Actinomycetes</taxon>
        <taxon>Kitasatosporales</taxon>
        <taxon>Streptomycetaceae</taxon>
        <taxon>Streptomyces</taxon>
    </lineage>
</organism>
<dbReference type="InterPro" id="IPR041698">
    <property type="entry name" value="Methyltransf_25"/>
</dbReference>
<dbReference type="InterPro" id="IPR029063">
    <property type="entry name" value="SAM-dependent_MTases_sf"/>
</dbReference>
<dbReference type="Gene3D" id="3.40.50.150">
    <property type="entry name" value="Vaccinia Virus protein VP39"/>
    <property type="match status" value="1"/>
</dbReference>
<dbReference type="Proteomes" id="UP001165269">
    <property type="component" value="Unassembled WGS sequence"/>
</dbReference>